<name>A0ABV7LGQ7_9HYPH</name>
<evidence type="ECO:0000256" key="2">
    <source>
        <dbReference type="ARBA" id="ARBA00023125"/>
    </source>
</evidence>
<keyword evidence="3" id="KW-0804">Transcription</keyword>
<evidence type="ECO:0000256" key="1">
    <source>
        <dbReference type="ARBA" id="ARBA00023015"/>
    </source>
</evidence>
<keyword evidence="8" id="KW-1185">Reference proteome</keyword>
<evidence type="ECO:0000259" key="6">
    <source>
        <dbReference type="PROSITE" id="PS50977"/>
    </source>
</evidence>
<evidence type="ECO:0000256" key="5">
    <source>
        <dbReference type="SAM" id="MobiDB-lite"/>
    </source>
</evidence>
<dbReference type="InterPro" id="IPR036271">
    <property type="entry name" value="Tet_transcr_reg_TetR-rel_C_sf"/>
</dbReference>
<evidence type="ECO:0000313" key="7">
    <source>
        <dbReference type="EMBL" id="MFC3266949.1"/>
    </source>
</evidence>
<keyword evidence="2 4" id="KW-0238">DNA-binding</keyword>
<dbReference type="Gene3D" id="1.10.10.60">
    <property type="entry name" value="Homeodomain-like"/>
    <property type="match status" value="1"/>
</dbReference>
<feature type="domain" description="HTH tetR-type" evidence="6">
    <location>
        <begin position="26"/>
        <end position="86"/>
    </location>
</feature>
<organism evidence="7 8">
    <name type="scientific">Camelimonas abortus</name>
    <dbReference type="NCBI Taxonomy" id="1017184"/>
    <lineage>
        <taxon>Bacteria</taxon>
        <taxon>Pseudomonadati</taxon>
        <taxon>Pseudomonadota</taxon>
        <taxon>Alphaproteobacteria</taxon>
        <taxon>Hyphomicrobiales</taxon>
        <taxon>Chelatococcaceae</taxon>
        <taxon>Camelimonas</taxon>
    </lineage>
</organism>
<feature type="DNA-binding region" description="H-T-H motif" evidence="4">
    <location>
        <begin position="49"/>
        <end position="68"/>
    </location>
</feature>
<dbReference type="Gene3D" id="1.10.357.10">
    <property type="entry name" value="Tetracycline Repressor, domain 2"/>
    <property type="match status" value="1"/>
</dbReference>
<evidence type="ECO:0000256" key="4">
    <source>
        <dbReference type="PROSITE-ProRule" id="PRU00335"/>
    </source>
</evidence>
<dbReference type="PANTHER" id="PTHR30055">
    <property type="entry name" value="HTH-TYPE TRANSCRIPTIONAL REGULATOR RUTR"/>
    <property type="match status" value="1"/>
</dbReference>
<dbReference type="SUPFAM" id="SSF48498">
    <property type="entry name" value="Tetracyclin repressor-like, C-terminal domain"/>
    <property type="match status" value="1"/>
</dbReference>
<sequence>MTSAGSHRSGAAPGAESHAPGADTAANTRARILAAGMRCFARRGYAGATTRLIAAEAGCTLPVIAYHFGNKQGLYQACAEEVLERYRQHMLELATDAWTEARRGRLDAGAARALLVRVLHGLVDTLGSEEEEQLHTGFIMRELNEPGPAYEFLLRELWRPGSLLVADLLAIAGGRARAGAREKAAAMMLISSLTAFSHQAAISLRIMKWRALGLDHRALLKQILTEMVEGLLAAAPAEDAPLPAQDGG</sequence>
<dbReference type="InterPro" id="IPR009057">
    <property type="entry name" value="Homeodomain-like_sf"/>
</dbReference>
<protein>
    <submittedName>
        <fullName evidence="7">TetR/AcrR family transcriptional regulator</fullName>
    </submittedName>
</protein>
<feature type="region of interest" description="Disordered" evidence="5">
    <location>
        <begin position="1"/>
        <end position="23"/>
    </location>
</feature>
<dbReference type="InterPro" id="IPR015292">
    <property type="entry name" value="Tscrpt_reg_YbiH_C"/>
</dbReference>
<accession>A0ABV7LGQ7</accession>
<dbReference type="Pfam" id="PF09209">
    <property type="entry name" value="CecR_C"/>
    <property type="match status" value="1"/>
</dbReference>
<dbReference type="PRINTS" id="PR00455">
    <property type="entry name" value="HTHTETR"/>
</dbReference>
<dbReference type="RefSeq" id="WP_376831434.1">
    <property type="nucleotide sequence ID" value="NZ_JBHLWR010000006.1"/>
</dbReference>
<dbReference type="InterPro" id="IPR050109">
    <property type="entry name" value="HTH-type_TetR-like_transc_reg"/>
</dbReference>
<dbReference type="InterPro" id="IPR001647">
    <property type="entry name" value="HTH_TetR"/>
</dbReference>
<dbReference type="Proteomes" id="UP001595536">
    <property type="component" value="Unassembled WGS sequence"/>
</dbReference>
<evidence type="ECO:0000313" key="8">
    <source>
        <dbReference type="Proteomes" id="UP001595536"/>
    </source>
</evidence>
<evidence type="ECO:0000256" key="3">
    <source>
        <dbReference type="ARBA" id="ARBA00023163"/>
    </source>
</evidence>
<proteinExistence type="predicted"/>
<comment type="caution">
    <text evidence="7">The sequence shown here is derived from an EMBL/GenBank/DDBJ whole genome shotgun (WGS) entry which is preliminary data.</text>
</comment>
<dbReference type="EMBL" id="JBHRUV010000064">
    <property type="protein sequence ID" value="MFC3266949.1"/>
    <property type="molecule type" value="Genomic_DNA"/>
</dbReference>
<dbReference type="Pfam" id="PF00440">
    <property type="entry name" value="TetR_N"/>
    <property type="match status" value="1"/>
</dbReference>
<dbReference type="PROSITE" id="PS50977">
    <property type="entry name" value="HTH_TETR_2"/>
    <property type="match status" value="1"/>
</dbReference>
<keyword evidence="1" id="KW-0805">Transcription regulation</keyword>
<dbReference type="SUPFAM" id="SSF46689">
    <property type="entry name" value="Homeodomain-like"/>
    <property type="match status" value="1"/>
</dbReference>
<dbReference type="PANTHER" id="PTHR30055:SF234">
    <property type="entry name" value="HTH-TYPE TRANSCRIPTIONAL REGULATOR BETI"/>
    <property type="match status" value="1"/>
</dbReference>
<reference evidence="8" key="1">
    <citation type="journal article" date="2019" name="Int. J. Syst. Evol. Microbiol.">
        <title>The Global Catalogue of Microorganisms (GCM) 10K type strain sequencing project: providing services to taxonomists for standard genome sequencing and annotation.</title>
        <authorList>
            <consortium name="The Broad Institute Genomics Platform"/>
            <consortium name="The Broad Institute Genome Sequencing Center for Infectious Disease"/>
            <person name="Wu L."/>
            <person name="Ma J."/>
        </authorList>
    </citation>
    <scope>NUCLEOTIDE SEQUENCE [LARGE SCALE GENOMIC DNA]</scope>
    <source>
        <strain evidence="8">CCM 7941</strain>
    </source>
</reference>
<gene>
    <name evidence="7" type="ORF">ACFOEX_11395</name>
</gene>